<dbReference type="AlphaFoldDB" id="A0A7W7LBX6"/>
<dbReference type="InterPro" id="IPR006311">
    <property type="entry name" value="TAT_signal"/>
</dbReference>
<dbReference type="PROSITE" id="PS51318">
    <property type="entry name" value="TAT"/>
    <property type="match status" value="1"/>
</dbReference>
<organism evidence="1 2">
    <name type="scientific">Streptomyces netropsis</name>
    <name type="common">Streptoverticillium netropsis</name>
    <dbReference type="NCBI Taxonomy" id="55404"/>
    <lineage>
        <taxon>Bacteria</taxon>
        <taxon>Bacillati</taxon>
        <taxon>Actinomycetota</taxon>
        <taxon>Actinomycetes</taxon>
        <taxon>Kitasatosporales</taxon>
        <taxon>Streptomycetaceae</taxon>
        <taxon>Streptomyces</taxon>
    </lineage>
</organism>
<gene>
    <name evidence="1" type="ORF">FHS38_003258</name>
</gene>
<sequence length="238" mass="24050">MASRQTPARRMALAGIAALTVLGVVGGTAPLALAAPRTAPQAAATVQAARLADQLTALLAATPALPGTAAETVRQQAPDPLDELKLALDKLVRDATKVIDDVEKANLLKATQDAAKAVQDTGNLVSKIPAVLENLPAAQAQKTTAQLSATFNAVATQALTLARDKADTGRHGPASPAARMDAVGELRAALDALRGSTGDLIEAAEDHDVPAATAAADRVTVDAGVFVTAIGQALLSLV</sequence>
<evidence type="ECO:0000313" key="1">
    <source>
        <dbReference type="EMBL" id="MBB4887204.1"/>
    </source>
</evidence>
<accession>A0A7W7LBX6</accession>
<keyword evidence="2" id="KW-1185">Reference proteome</keyword>
<name>A0A7W7LBX6_STRNE</name>
<evidence type="ECO:0000313" key="2">
    <source>
        <dbReference type="Proteomes" id="UP000556436"/>
    </source>
</evidence>
<dbReference type="Proteomes" id="UP000556436">
    <property type="component" value="Unassembled WGS sequence"/>
</dbReference>
<comment type="caution">
    <text evidence="1">The sequence shown here is derived from an EMBL/GenBank/DDBJ whole genome shotgun (WGS) entry which is preliminary data.</text>
</comment>
<proteinExistence type="predicted"/>
<dbReference type="EMBL" id="JACHJG010000006">
    <property type="protein sequence ID" value="MBB4887204.1"/>
    <property type="molecule type" value="Genomic_DNA"/>
</dbReference>
<dbReference type="RefSeq" id="WP_184734243.1">
    <property type="nucleotide sequence ID" value="NZ_BMRW01000002.1"/>
</dbReference>
<reference evidence="1 2" key="1">
    <citation type="submission" date="2020-08" db="EMBL/GenBank/DDBJ databases">
        <title>Genomic Encyclopedia of Type Strains, Phase III (KMG-III): the genomes of soil and plant-associated and newly described type strains.</title>
        <authorList>
            <person name="Whitman W."/>
        </authorList>
    </citation>
    <scope>NUCLEOTIDE SEQUENCE [LARGE SCALE GENOMIC DNA]</scope>
    <source>
        <strain evidence="1 2">CECT 3265</strain>
    </source>
</reference>
<protein>
    <submittedName>
        <fullName evidence="1">Guanyl-specific ribonuclease Sa</fullName>
    </submittedName>
</protein>